<keyword evidence="2" id="KW-1185">Reference proteome</keyword>
<reference evidence="1 2" key="1">
    <citation type="submission" date="2017-07" db="EMBL/GenBank/DDBJ databases">
        <title>Leptospira spp. isolated from tropical soils.</title>
        <authorList>
            <person name="Thibeaux R."/>
            <person name="Iraola G."/>
            <person name="Ferres I."/>
            <person name="Bierque E."/>
            <person name="Girault D."/>
            <person name="Soupe-Gilbert M.-E."/>
            <person name="Picardeau M."/>
            <person name="Goarant C."/>
        </authorList>
    </citation>
    <scope>NUCLEOTIDE SEQUENCE [LARGE SCALE GENOMIC DNA]</scope>
    <source>
        <strain evidence="1 2">FH2-B-D1</strain>
    </source>
</reference>
<evidence type="ECO:0000313" key="1">
    <source>
        <dbReference type="EMBL" id="PJZ62825.1"/>
    </source>
</evidence>
<proteinExistence type="predicted"/>
<organism evidence="1 2">
    <name type="scientific">Leptospira adleri</name>
    <dbReference type="NCBI Taxonomy" id="2023186"/>
    <lineage>
        <taxon>Bacteria</taxon>
        <taxon>Pseudomonadati</taxon>
        <taxon>Spirochaetota</taxon>
        <taxon>Spirochaetia</taxon>
        <taxon>Leptospirales</taxon>
        <taxon>Leptospiraceae</taxon>
        <taxon>Leptospira</taxon>
    </lineage>
</organism>
<comment type="caution">
    <text evidence="1">The sequence shown here is derived from an EMBL/GenBank/DDBJ whole genome shotgun (WGS) entry which is preliminary data.</text>
</comment>
<dbReference type="EMBL" id="NPDU01000011">
    <property type="protein sequence ID" value="PJZ62825.1"/>
    <property type="molecule type" value="Genomic_DNA"/>
</dbReference>
<name>A0ABX4P139_9LEPT</name>
<sequence>MKRRPCERKIILRSFASEGSENLSSAGLNYLRGQTEFKYDSHTFEKTEFFQRKLELEKQTGRSGAQFVFRT</sequence>
<evidence type="ECO:0000313" key="2">
    <source>
        <dbReference type="Proteomes" id="UP000232149"/>
    </source>
</evidence>
<gene>
    <name evidence="1" type="ORF">CH376_05805</name>
</gene>
<dbReference type="Proteomes" id="UP000232149">
    <property type="component" value="Unassembled WGS sequence"/>
</dbReference>
<accession>A0ABX4P139</accession>
<protein>
    <submittedName>
        <fullName evidence="1">Uncharacterized protein</fullName>
    </submittedName>
</protein>